<dbReference type="InterPro" id="IPR056798">
    <property type="entry name" value="ADH_Fe_C"/>
</dbReference>
<dbReference type="Gene3D" id="3.40.1080.10">
    <property type="entry name" value="Glutaconate Coenzyme A-transferase"/>
    <property type="match status" value="2"/>
</dbReference>
<evidence type="ECO:0000256" key="1">
    <source>
        <dbReference type="ARBA" id="ARBA00022679"/>
    </source>
</evidence>
<dbReference type="Pfam" id="PF01144">
    <property type="entry name" value="CoA_trans"/>
    <property type="match status" value="2"/>
</dbReference>
<reference evidence="5 6" key="1">
    <citation type="journal article" date="2018" name="Sci. Rep.">
        <title>Comparative genomics provides insights into the lifestyle and reveals functional heterogeneity of dark septate endophytic fungi.</title>
        <authorList>
            <person name="Knapp D.G."/>
            <person name="Nemeth J.B."/>
            <person name="Barry K."/>
            <person name="Hainaut M."/>
            <person name="Henrissat B."/>
            <person name="Johnson J."/>
            <person name="Kuo A."/>
            <person name="Lim J.H.P."/>
            <person name="Lipzen A."/>
            <person name="Nolan M."/>
            <person name="Ohm R.A."/>
            <person name="Tamas L."/>
            <person name="Grigoriev I.V."/>
            <person name="Spatafora J.W."/>
            <person name="Nagy L.G."/>
            <person name="Kovacs G.M."/>
        </authorList>
    </citation>
    <scope>NUCLEOTIDE SEQUENCE [LARGE SCALE GENOMIC DNA]</scope>
    <source>
        <strain evidence="5 6">DSE2036</strain>
    </source>
</reference>
<dbReference type="InterPro" id="IPR004165">
    <property type="entry name" value="CoA_trans_fam_I"/>
</dbReference>
<dbReference type="SUPFAM" id="SSF56796">
    <property type="entry name" value="Dehydroquinate synthase-like"/>
    <property type="match status" value="1"/>
</dbReference>
<evidence type="ECO:0000259" key="3">
    <source>
        <dbReference type="Pfam" id="PF00465"/>
    </source>
</evidence>
<dbReference type="EMBL" id="KZ805345">
    <property type="protein sequence ID" value="PVI02249.1"/>
    <property type="molecule type" value="Genomic_DNA"/>
</dbReference>
<keyword evidence="6" id="KW-1185">Reference proteome</keyword>
<dbReference type="InterPro" id="IPR018211">
    <property type="entry name" value="ADH_Fe_CS"/>
</dbReference>
<dbReference type="AlphaFoldDB" id="A0A2V1DVV0"/>
<dbReference type="PROSITE" id="PS00060">
    <property type="entry name" value="ADH_IRON_2"/>
    <property type="match status" value="1"/>
</dbReference>
<sequence>MALPTKYQNGSIDSSVKGVYRASPVKLMIYGRGTSNQLSDVITELGGTKAFIITGRSLYEKTPVIKNIEKSLGSKHGGTFSKIGQHAPIGDIKEATALMAKSGCDVLISIGGGSPIDSAKAIAYNIHQETGKWIPSIAVPTTLSVAETTQNAGFTTEEKHKIAVSNPELVPKAVVYDGDIALHTPLHLWTSTGIRSLDHAVELMYHPLAAEIPTKRMSLEAIKDLFTYLPQSKERPDDADVRVKLFLACYSSLFPFLYTGGVGLSHSIGHSIGATYGIPHGITSCLSLAPTVHFKASDPEEAKQIARIIPYIGKQSTGSDEKDAHVVADAIADLVERLGHKTTLTEYNVPTGDAEEEAIASRALHSKEHKDFANRKFSGCFMSSRFSKCFSLLNPFSLVGIGKRRVLLETASRISLTAIPQKYRFPTHTLPPTKMMQRTFLFAARRSAPSVRFFSNTAARCAINKIYPSAQEAIKDMKSDTTVLVGGFGFSGVPNTLINAVRDRSDLSNFTVVSNNAGMPGVGLGQWLDTKQIGKMIASYIGDNKVFEGMYLKGQLDLELTPQGTIAEKCAAGAAGVPAFYTPAAYGTIVQTGELPVRYNPDGTIAKMAPPKETREFNGKSYVMEEAIYGDYAFVKVARADRLGNCTFRKAQNNFNEAMGKNAKMTIVEADEIVEDGEIAAEDIHLQGIYVKRVIKSTEDKKIERLVHFKEPEEQKKAILEGSTEAAQKRERIIKRAAQELKDGMYVNLGIGMPLAAPAFLPKGVEIILESENGILGMGDYPRPGEEDPDLINAGKETVTLIKGAATFGSHESFGMIRSGRIDVAMLGAMQVNEFGDLANFMLPGKVKGIGGAMDLVANPSQTKVVITMEHVDKKGNPKIMKQCTFPLTGQKCVSTIITDLAVFDVHPLEGLTLKEVAKGVTVEEVRSKTGAPFKEAEGGVKEMDI</sequence>
<dbReference type="Gene3D" id="3.40.50.1970">
    <property type="match status" value="1"/>
</dbReference>
<dbReference type="Proteomes" id="UP000244855">
    <property type="component" value="Unassembled WGS sequence"/>
</dbReference>
<organism evidence="5 6">
    <name type="scientific">Periconia macrospinosa</name>
    <dbReference type="NCBI Taxonomy" id="97972"/>
    <lineage>
        <taxon>Eukaryota</taxon>
        <taxon>Fungi</taxon>
        <taxon>Dikarya</taxon>
        <taxon>Ascomycota</taxon>
        <taxon>Pezizomycotina</taxon>
        <taxon>Dothideomycetes</taxon>
        <taxon>Pleosporomycetidae</taxon>
        <taxon>Pleosporales</taxon>
        <taxon>Massarineae</taxon>
        <taxon>Periconiaceae</taxon>
        <taxon>Periconia</taxon>
    </lineage>
</organism>
<gene>
    <name evidence="5" type="ORF">DM02DRAFT_641376</name>
</gene>
<dbReference type="SMART" id="SM00882">
    <property type="entry name" value="CoA_trans"/>
    <property type="match status" value="2"/>
</dbReference>
<evidence type="ECO:0000256" key="2">
    <source>
        <dbReference type="ARBA" id="ARBA00023002"/>
    </source>
</evidence>
<name>A0A2V1DVV0_9PLEO</name>
<keyword evidence="2" id="KW-0560">Oxidoreductase</keyword>
<evidence type="ECO:0000313" key="6">
    <source>
        <dbReference type="Proteomes" id="UP000244855"/>
    </source>
</evidence>
<feature type="domain" description="Fe-containing alcohol dehydrogenase-like C-terminal" evidence="4">
    <location>
        <begin position="191"/>
        <end position="366"/>
    </location>
</feature>
<keyword evidence="1" id="KW-0808">Transferase</keyword>
<dbReference type="Pfam" id="PF25137">
    <property type="entry name" value="ADH_Fe_C"/>
    <property type="match status" value="1"/>
</dbReference>
<dbReference type="PANTHER" id="PTHR13707:SF58">
    <property type="entry name" value="SUCCINYL-COA:3-KETOACID-COENZYME A TRANSFERASE"/>
    <property type="match status" value="1"/>
</dbReference>
<dbReference type="OrthoDB" id="1933379at2759"/>
<dbReference type="InterPro" id="IPR012791">
    <property type="entry name" value="3-oxoacid_CoA-transf_B"/>
</dbReference>
<dbReference type="CDD" id="cd08192">
    <property type="entry name" value="MAR-like"/>
    <property type="match status" value="1"/>
</dbReference>
<evidence type="ECO:0000313" key="5">
    <source>
        <dbReference type="EMBL" id="PVI02249.1"/>
    </source>
</evidence>
<dbReference type="Gene3D" id="1.20.1090.10">
    <property type="entry name" value="Dehydroquinate synthase-like - alpha domain"/>
    <property type="match status" value="1"/>
</dbReference>
<accession>A0A2V1DVV0</accession>
<dbReference type="GO" id="GO:0008260">
    <property type="term" value="F:succinyl-CoA:3-oxo-acid CoA-transferase activity"/>
    <property type="evidence" value="ECO:0007669"/>
    <property type="project" value="TreeGrafter"/>
</dbReference>
<dbReference type="NCBIfam" id="TIGR02428">
    <property type="entry name" value="pcaJ_scoB_fam"/>
    <property type="match status" value="1"/>
</dbReference>
<dbReference type="STRING" id="97972.A0A2V1DVV0"/>
<dbReference type="GO" id="GO:0046872">
    <property type="term" value="F:metal ion binding"/>
    <property type="evidence" value="ECO:0007669"/>
    <property type="project" value="InterPro"/>
</dbReference>
<proteinExistence type="predicted"/>
<dbReference type="InterPro" id="IPR001670">
    <property type="entry name" value="ADH_Fe/GldA"/>
</dbReference>
<dbReference type="GO" id="GO:0016491">
    <property type="term" value="F:oxidoreductase activity"/>
    <property type="evidence" value="ECO:0007669"/>
    <property type="project" value="UniProtKB-KW"/>
</dbReference>
<evidence type="ECO:0000259" key="4">
    <source>
        <dbReference type="Pfam" id="PF25137"/>
    </source>
</evidence>
<dbReference type="Pfam" id="PF00465">
    <property type="entry name" value="Fe-ADH"/>
    <property type="match status" value="1"/>
</dbReference>
<dbReference type="PANTHER" id="PTHR13707">
    <property type="entry name" value="KETOACID-COENZYME A TRANSFERASE"/>
    <property type="match status" value="1"/>
</dbReference>
<dbReference type="SUPFAM" id="SSF100950">
    <property type="entry name" value="NagB/RpiA/CoA transferase-like"/>
    <property type="match status" value="2"/>
</dbReference>
<dbReference type="InterPro" id="IPR037171">
    <property type="entry name" value="NagB/RpiA_transferase-like"/>
</dbReference>
<protein>
    <submittedName>
        <fullName evidence="5">Uncharacterized protein</fullName>
    </submittedName>
</protein>
<feature type="domain" description="Alcohol dehydrogenase iron-type/glycerol dehydrogenase GldA" evidence="3">
    <location>
        <begin position="28"/>
        <end position="177"/>
    </location>
</feature>